<dbReference type="HAMAP" id="MF_01092">
    <property type="entry name" value="ZapD"/>
    <property type="match status" value="1"/>
</dbReference>
<protein>
    <recommendedName>
        <fullName evidence="5">Cell division protein ZapD</fullName>
    </recommendedName>
    <alternativeName>
        <fullName evidence="5">Z ring-associated protein D</fullName>
    </alternativeName>
</protein>
<organism evidence="6 7">
    <name type="scientific">Celerinatantimonas yamalensis</name>
    <dbReference type="NCBI Taxonomy" id="559956"/>
    <lineage>
        <taxon>Bacteria</taxon>
        <taxon>Pseudomonadati</taxon>
        <taxon>Pseudomonadota</taxon>
        <taxon>Gammaproteobacteria</taxon>
        <taxon>Celerinatantimonadaceae</taxon>
        <taxon>Celerinatantimonas</taxon>
    </lineage>
</organism>
<dbReference type="InterPro" id="IPR009777">
    <property type="entry name" value="ZapD"/>
</dbReference>
<keyword evidence="2 5" id="KW-0132">Cell division</keyword>
<name>A0ABW9G6X8_9GAMM</name>
<comment type="similarity">
    <text evidence="5">Belongs to the ZapD family.</text>
</comment>
<dbReference type="InterPro" id="IPR027462">
    <property type="entry name" value="ZapD_C"/>
</dbReference>
<comment type="subcellular location">
    <subcellularLocation>
        <location evidence="5">Cytoplasm</location>
    </subcellularLocation>
    <text evidence="5">Localizes to mid-cell in an FtsZ-dependent manner.</text>
</comment>
<comment type="subunit">
    <text evidence="5">Interacts with FtsZ.</text>
</comment>
<evidence type="ECO:0000256" key="4">
    <source>
        <dbReference type="ARBA" id="ARBA00023306"/>
    </source>
</evidence>
<dbReference type="Proteomes" id="UP001629953">
    <property type="component" value="Unassembled WGS sequence"/>
</dbReference>
<dbReference type="GO" id="GO:0051301">
    <property type="term" value="P:cell division"/>
    <property type="evidence" value="ECO:0007669"/>
    <property type="project" value="UniProtKB-KW"/>
</dbReference>
<proteinExistence type="inferred from homology"/>
<keyword evidence="1 5" id="KW-0963">Cytoplasm</keyword>
<evidence type="ECO:0000256" key="3">
    <source>
        <dbReference type="ARBA" id="ARBA00023210"/>
    </source>
</evidence>
<dbReference type="Pfam" id="PF07072">
    <property type="entry name" value="ZapD"/>
    <property type="match status" value="1"/>
</dbReference>
<evidence type="ECO:0000256" key="2">
    <source>
        <dbReference type="ARBA" id="ARBA00022618"/>
    </source>
</evidence>
<dbReference type="SUPFAM" id="SSF160950">
    <property type="entry name" value="YacF-like"/>
    <property type="match status" value="1"/>
</dbReference>
<dbReference type="PANTHER" id="PTHR39455:SF1">
    <property type="entry name" value="CELL DIVISION PROTEIN ZAPD"/>
    <property type="match status" value="1"/>
</dbReference>
<keyword evidence="3 5" id="KW-0717">Septation</keyword>
<evidence type="ECO:0000313" key="6">
    <source>
        <dbReference type="EMBL" id="MFM2484803.1"/>
    </source>
</evidence>
<keyword evidence="4 5" id="KW-0131">Cell cycle</keyword>
<dbReference type="EMBL" id="JBEQCT010000002">
    <property type="protein sequence ID" value="MFM2484803.1"/>
    <property type="molecule type" value="Genomic_DNA"/>
</dbReference>
<comment type="caution">
    <text evidence="6">The sequence shown here is derived from an EMBL/GenBank/DDBJ whole genome shotgun (WGS) entry which is preliminary data.</text>
</comment>
<dbReference type="RefSeq" id="WP_408622991.1">
    <property type="nucleotide sequence ID" value="NZ_JBEQCT010000002.1"/>
</dbReference>
<accession>A0ABW9G6X8</accession>
<keyword evidence="7" id="KW-1185">Reference proteome</keyword>
<gene>
    <name evidence="5" type="primary">zapD</name>
    <name evidence="6" type="ORF">ABUE30_06940</name>
</gene>
<sequence>MAVLKPMTVSAAIDTLETDLIFIIVRVQAVFSELTFEHPLSEKIRTYLRVEMLFNQLEKTKTTQTDNEVQHFFRTLFDLNEVLDRCEWRSDLLKDLDKQRLLLNQWAELPQIDTQKVFELVERTNRYFQQINQQPKLANLIKEDRLLNVVRQRLALPGGACSFDLPQLSYWQHQSDEQRMGNVEHWLTPFARVAEVMIYLLDMLREQGSEESIIAHEGFYQGQREGCVLIRLKMAAPLQGYPTISGHKNRFAIKFMSLDGAVLNDLPFTLTCCRSFA</sequence>
<dbReference type="Gene3D" id="2.60.440.10">
    <property type="entry name" value="YacF-like domains"/>
    <property type="match status" value="1"/>
</dbReference>
<dbReference type="InterPro" id="IPR036268">
    <property type="entry name" value="ZapD_sf"/>
</dbReference>
<evidence type="ECO:0000256" key="1">
    <source>
        <dbReference type="ARBA" id="ARBA00022490"/>
    </source>
</evidence>
<evidence type="ECO:0000256" key="5">
    <source>
        <dbReference type="HAMAP-Rule" id="MF_01092"/>
    </source>
</evidence>
<dbReference type="Gene3D" id="1.10.3900.10">
    <property type="entry name" value="YacF-like"/>
    <property type="match status" value="1"/>
</dbReference>
<evidence type="ECO:0000313" key="7">
    <source>
        <dbReference type="Proteomes" id="UP001629953"/>
    </source>
</evidence>
<dbReference type="PANTHER" id="PTHR39455">
    <property type="entry name" value="CELL DIVISION PROTEIN ZAPD"/>
    <property type="match status" value="1"/>
</dbReference>
<comment type="function">
    <text evidence="5">Cell division factor that enhances FtsZ-ring assembly. Directly interacts with FtsZ and promotes bundling of FtsZ protofilaments, with a reduction in FtsZ GTPase activity.</text>
</comment>
<reference evidence="6 7" key="1">
    <citation type="journal article" date="2013" name="Int. J. Syst. Evol. Microbiol.">
        <title>Celerinatantimonas yamalensis sp. nov., a cold-adapted diazotrophic bacterium from a cold permafrost brine.</title>
        <authorList>
            <person name="Shcherbakova V."/>
            <person name="Chuvilskaya N."/>
            <person name="Rivkina E."/>
            <person name="Demidov N."/>
            <person name="Uchaeva V."/>
            <person name="Suetin S."/>
            <person name="Suzina N."/>
            <person name="Gilichinsky D."/>
        </authorList>
    </citation>
    <scope>NUCLEOTIDE SEQUENCE [LARGE SCALE GENOMIC DNA]</scope>
    <source>
        <strain evidence="6 7">C7</strain>
    </source>
</reference>